<dbReference type="EMBL" id="CACQ02001220">
    <property type="protein sequence ID" value="CCF34638.1"/>
    <property type="molecule type" value="Genomic_DNA"/>
</dbReference>
<accession>H1V336</accession>
<reference evidence="2" key="1">
    <citation type="journal article" date="2012" name="Nat. Genet.">
        <title>Lifestyle transitions in plant pathogenic Colletotrichum fungi deciphered by genome and transcriptome analyses.</title>
        <authorList>
            <person name="O'Connell R.J."/>
            <person name="Thon M.R."/>
            <person name="Hacquard S."/>
            <person name="Amyotte S.G."/>
            <person name="Kleemann J."/>
            <person name="Torres M.F."/>
            <person name="Damm U."/>
            <person name="Buiate E.A."/>
            <person name="Epstein L."/>
            <person name="Alkan N."/>
            <person name="Altmueller J."/>
            <person name="Alvarado-Balderrama L."/>
            <person name="Bauser C.A."/>
            <person name="Becker C."/>
            <person name="Birren B.W."/>
            <person name="Chen Z."/>
            <person name="Choi J."/>
            <person name="Crouch J.A."/>
            <person name="Duvick J.P."/>
            <person name="Farman M.A."/>
            <person name="Gan P."/>
            <person name="Heiman D."/>
            <person name="Henrissat B."/>
            <person name="Howard R.J."/>
            <person name="Kabbage M."/>
            <person name="Koch C."/>
            <person name="Kracher B."/>
            <person name="Kubo Y."/>
            <person name="Law A.D."/>
            <person name="Lebrun M.-H."/>
            <person name="Lee Y.-H."/>
            <person name="Miyara I."/>
            <person name="Moore N."/>
            <person name="Neumann U."/>
            <person name="Nordstroem K."/>
            <person name="Panaccione D.G."/>
            <person name="Panstruga R."/>
            <person name="Place M."/>
            <person name="Proctor R.H."/>
            <person name="Prusky D."/>
            <person name="Rech G."/>
            <person name="Reinhardt R."/>
            <person name="Rollins J.A."/>
            <person name="Rounsley S."/>
            <person name="Schardl C.L."/>
            <person name="Schwartz D.C."/>
            <person name="Shenoy N."/>
            <person name="Shirasu K."/>
            <person name="Sikhakolli U.R."/>
            <person name="Stueber K."/>
            <person name="Sukno S.A."/>
            <person name="Sweigard J.A."/>
            <person name="Takano Y."/>
            <person name="Takahara H."/>
            <person name="Trail F."/>
            <person name="van der Does H.C."/>
            <person name="Voll L.M."/>
            <person name="Will I."/>
            <person name="Young S."/>
            <person name="Zeng Q."/>
            <person name="Zhang J."/>
            <person name="Zhou S."/>
            <person name="Dickman M.B."/>
            <person name="Schulze-Lefert P."/>
            <person name="Ver Loren van Themaat E."/>
            <person name="Ma L.-J."/>
            <person name="Vaillancourt L.J."/>
        </authorList>
    </citation>
    <scope>NUCLEOTIDE SEQUENCE [LARGE SCALE GENOMIC DNA]</scope>
    <source>
        <strain evidence="2">IMI 349063</strain>
    </source>
</reference>
<name>H1V336_COLHI</name>
<sequence>ISLVSHKINEPTQSQNIHVEPNLTTLTLHNVAWESLVRNMAKFIITSCRYCDAVDALRITCRSRSTQLLTITIFFDPLAR</sequence>
<feature type="non-terminal residue" evidence="1">
    <location>
        <position position="1"/>
    </location>
</feature>
<proteinExistence type="predicted"/>
<organism evidence="1 2">
    <name type="scientific">Colletotrichum higginsianum (strain IMI 349063)</name>
    <name type="common">Crucifer anthracnose fungus</name>
    <dbReference type="NCBI Taxonomy" id="759273"/>
    <lineage>
        <taxon>Eukaryota</taxon>
        <taxon>Fungi</taxon>
        <taxon>Dikarya</taxon>
        <taxon>Ascomycota</taxon>
        <taxon>Pezizomycotina</taxon>
        <taxon>Sordariomycetes</taxon>
        <taxon>Hypocreomycetidae</taxon>
        <taxon>Glomerellales</taxon>
        <taxon>Glomerellaceae</taxon>
        <taxon>Colletotrichum</taxon>
        <taxon>Colletotrichum destructivum species complex</taxon>
    </lineage>
</organism>
<dbReference type="AlphaFoldDB" id="H1V336"/>
<evidence type="ECO:0000313" key="2">
    <source>
        <dbReference type="Proteomes" id="UP000007174"/>
    </source>
</evidence>
<gene>
    <name evidence="1" type="ORF">CH063_06591</name>
</gene>
<dbReference type="Proteomes" id="UP000007174">
    <property type="component" value="Unassembled WGS sequence"/>
</dbReference>
<evidence type="ECO:0000313" key="1">
    <source>
        <dbReference type="EMBL" id="CCF34638.1"/>
    </source>
</evidence>
<dbReference type="HOGENOM" id="CLU_2596486_0_0_1"/>
<protein>
    <submittedName>
        <fullName evidence="1">Uncharacterized protein</fullName>
    </submittedName>
</protein>